<evidence type="ECO:0000313" key="3">
    <source>
        <dbReference type="Proteomes" id="UP000325161"/>
    </source>
</evidence>
<dbReference type="RefSeq" id="WP_148816838.1">
    <property type="nucleotide sequence ID" value="NZ_CP043046.1"/>
</dbReference>
<dbReference type="Proteomes" id="UP000325161">
    <property type="component" value="Chromosome"/>
</dbReference>
<dbReference type="EMBL" id="CP043046">
    <property type="protein sequence ID" value="QEI07791.1"/>
    <property type="molecule type" value="Genomic_DNA"/>
</dbReference>
<sequence length="84" mass="9372">MAGMIRNKGSNPTVSPQRSKFDPGRANAQTNVSVGADRQMLFPLSDLSGENIDMESTKRQIAQALWMFVATLKVFRQWATRSVQ</sequence>
<accession>A0A5C0B4L6</accession>
<organism evidence="2 3">
    <name type="scientific">Pigmentiphaga aceris</name>
    <dbReference type="NCBI Taxonomy" id="1940612"/>
    <lineage>
        <taxon>Bacteria</taxon>
        <taxon>Pseudomonadati</taxon>
        <taxon>Pseudomonadota</taxon>
        <taxon>Betaproteobacteria</taxon>
        <taxon>Burkholderiales</taxon>
        <taxon>Alcaligenaceae</taxon>
        <taxon>Pigmentiphaga</taxon>
    </lineage>
</organism>
<dbReference type="KEGG" id="pacr:FXN63_19580"/>
<keyword evidence="3" id="KW-1185">Reference proteome</keyword>
<gene>
    <name evidence="2" type="ORF">FXN63_19580</name>
</gene>
<evidence type="ECO:0000313" key="2">
    <source>
        <dbReference type="EMBL" id="QEI07791.1"/>
    </source>
</evidence>
<feature type="compositionally biased region" description="Polar residues" evidence="1">
    <location>
        <begin position="8"/>
        <end position="18"/>
    </location>
</feature>
<evidence type="ECO:0000256" key="1">
    <source>
        <dbReference type="SAM" id="MobiDB-lite"/>
    </source>
</evidence>
<proteinExistence type="predicted"/>
<name>A0A5C0B4L6_9BURK</name>
<feature type="region of interest" description="Disordered" evidence="1">
    <location>
        <begin position="1"/>
        <end position="32"/>
    </location>
</feature>
<protein>
    <submittedName>
        <fullName evidence="2">Uncharacterized protein</fullName>
    </submittedName>
</protein>
<reference evidence="2 3" key="1">
    <citation type="submission" date="2019-08" db="EMBL/GenBank/DDBJ databases">
        <title>Amphibian skin-associated Pigmentiphaga: genome sequence and occurrence across geography and hosts.</title>
        <authorList>
            <person name="Bletz M.C."/>
            <person name="Bunk B."/>
            <person name="Sproeer C."/>
            <person name="Biwer P."/>
            <person name="Reiter S."/>
            <person name="Rabemananjara F.C.E."/>
            <person name="Schulz S."/>
            <person name="Overmann J."/>
            <person name="Vences M."/>
        </authorList>
    </citation>
    <scope>NUCLEOTIDE SEQUENCE [LARGE SCALE GENOMIC DNA]</scope>
    <source>
        <strain evidence="2 3">Mada1488</strain>
    </source>
</reference>
<dbReference type="AlphaFoldDB" id="A0A5C0B4L6"/>